<dbReference type="EMBL" id="KZ451885">
    <property type="protein sequence ID" value="PKA66803.1"/>
    <property type="molecule type" value="Genomic_DNA"/>
</dbReference>
<feature type="region of interest" description="Disordered" evidence="1">
    <location>
        <begin position="1"/>
        <end position="52"/>
    </location>
</feature>
<keyword evidence="4" id="KW-1185">Reference proteome</keyword>
<dbReference type="GO" id="GO:0005634">
    <property type="term" value="C:nucleus"/>
    <property type="evidence" value="ECO:0007669"/>
    <property type="project" value="TreeGrafter"/>
</dbReference>
<dbReference type="Proteomes" id="UP000236161">
    <property type="component" value="Unassembled WGS sequence"/>
</dbReference>
<name>A0A2I0BG65_9ASPA</name>
<dbReference type="OrthoDB" id="695631at2759"/>
<reference evidence="3 4" key="1">
    <citation type="journal article" date="2017" name="Nature">
        <title>The Apostasia genome and the evolution of orchids.</title>
        <authorList>
            <person name="Zhang G.Q."/>
            <person name="Liu K.W."/>
            <person name="Li Z."/>
            <person name="Lohaus R."/>
            <person name="Hsiao Y.Y."/>
            <person name="Niu S.C."/>
            <person name="Wang J.Y."/>
            <person name="Lin Y.C."/>
            <person name="Xu Q."/>
            <person name="Chen L.J."/>
            <person name="Yoshida K."/>
            <person name="Fujiwara S."/>
            <person name="Wang Z.W."/>
            <person name="Zhang Y.Q."/>
            <person name="Mitsuda N."/>
            <person name="Wang M."/>
            <person name="Liu G.H."/>
            <person name="Pecoraro L."/>
            <person name="Huang H.X."/>
            <person name="Xiao X.J."/>
            <person name="Lin M."/>
            <person name="Wu X.Y."/>
            <person name="Wu W.L."/>
            <person name="Chen Y.Y."/>
            <person name="Chang S.B."/>
            <person name="Sakamoto S."/>
            <person name="Ohme-Takagi M."/>
            <person name="Yagi M."/>
            <person name="Zeng S.J."/>
            <person name="Shen C.Y."/>
            <person name="Yeh C.M."/>
            <person name="Luo Y.B."/>
            <person name="Tsai W.C."/>
            <person name="Van de Peer Y."/>
            <person name="Liu Z.J."/>
        </authorList>
    </citation>
    <scope>NUCLEOTIDE SEQUENCE [LARGE SCALE GENOMIC DNA]</scope>
    <source>
        <strain evidence="4">cv. Shenzhen</strain>
        <tissue evidence="3">Stem</tissue>
    </source>
</reference>
<dbReference type="AlphaFoldDB" id="A0A2I0BG65"/>
<dbReference type="PANTHER" id="PTHR33143">
    <property type="entry name" value="F16F4.1 PROTEIN-RELATED"/>
    <property type="match status" value="1"/>
</dbReference>
<evidence type="ECO:0000313" key="4">
    <source>
        <dbReference type="Proteomes" id="UP000236161"/>
    </source>
</evidence>
<dbReference type="Pfam" id="PF05678">
    <property type="entry name" value="VQ"/>
    <property type="match status" value="1"/>
</dbReference>
<evidence type="ECO:0000259" key="2">
    <source>
        <dbReference type="Pfam" id="PF05678"/>
    </source>
</evidence>
<sequence length="223" mass="23975">MELYLHAGAGRASSSTPRRSEIQLQGPRPAPLKLHRDSHKITKPLPAPSTQPAQRRLPVIIYTVSPKVIHTNPSEFMSLVQRLTGCSAASSSPSFRQAAGVDNHRNSNEVLNCAEVSGYAGDIGYAELPQELSCDTDELRRLCFDHFGQGSCSSLPGMSPAVRPPAPPNHLSPTMLDVMESINLAHQELVGAAVPGWNYQGFMESSSFSASPGGLLFSVIDQL</sequence>
<dbReference type="PANTHER" id="PTHR33143:SF6">
    <property type="entry name" value="OS08G0102900 PROTEIN"/>
    <property type="match status" value="1"/>
</dbReference>
<proteinExistence type="predicted"/>
<evidence type="ECO:0000313" key="3">
    <source>
        <dbReference type="EMBL" id="PKA66803.1"/>
    </source>
</evidence>
<accession>A0A2I0BG65</accession>
<dbReference type="InterPro" id="IPR008889">
    <property type="entry name" value="VQ"/>
</dbReference>
<dbReference type="InterPro" id="IPR039607">
    <property type="entry name" value="VQ_8/17/18/20/21/25"/>
</dbReference>
<gene>
    <name evidence="3" type="primary">MKS1</name>
    <name evidence="3" type="ORF">AXF42_Ash003459</name>
</gene>
<evidence type="ECO:0000256" key="1">
    <source>
        <dbReference type="SAM" id="MobiDB-lite"/>
    </source>
</evidence>
<protein>
    <submittedName>
        <fullName evidence="3">Protein MKS1</fullName>
    </submittedName>
</protein>
<dbReference type="STRING" id="1088818.A0A2I0BG65"/>
<feature type="domain" description="VQ" evidence="2">
    <location>
        <begin position="63"/>
        <end position="90"/>
    </location>
</feature>
<organism evidence="3 4">
    <name type="scientific">Apostasia shenzhenica</name>
    <dbReference type="NCBI Taxonomy" id="1088818"/>
    <lineage>
        <taxon>Eukaryota</taxon>
        <taxon>Viridiplantae</taxon>
        <taxon>Streptophyta</taxon>
        <taxon>Embryophyta</taxon>
        <taxon>Tracheophyta</taxon>
        <taxon>Spermatophyta</taxon>
        <taxon>Magnoliopsida</taxon>
        <taxon>Liliopsida</taxon>
        <taxon>Asparagales</taxon>
        <taxon>Orchidaceae</taxon>
        <taxon>Apostasioideae</taxon>
        <taxon>Apostasia</taxon>
    </lineage>
</organism>